<dbReference type="GO" id="GO:0000981">
    <property type="term" value="F:DNA-binding transcription factor activity, RNA polymerase II-specific"/>
    <property type="evidence" value="ECO:0007669"/>
    <property type="project" value="TreeGrafter"/>
</dbReference>
<dbReference type="InterPro" id="IPR036388">
    <property type="entry name" value="WH-like_DNA-bd_sf"/>
</dbReference>
<dbReference type="GO" id="GO:0000978">
    <property type="term" value="F:RNA polymerase II cis-regulatory region sequence-specific DNA binding"/>
    <property type="evidence" value="ECO:0007669"/>
    <property type="project" value="TreeGrafter"/>
</dbReference>
<feature type="domain" description="Homeobox" evidence="13">
    <location>
        <begin position="224"/>
        <end position="284"/>
    </location>
</feature>
<dbReference type="CDD" id="cd00086">
    <property type="entry name" value="homeodomain"/>
    <property type="match status" value="1"/>
</dbReference>
<evidence type="ECO:0000256" key="7">
    <source>
        <dbReference type="ARBA" id="ARBA00023163"/>
    </source>
</evidence>
<evidence type="ECO:0000256" key="2">
    <source>
        <dbReference type="ARBA" id="ARBA00005733"/>
    </source>
</evidence>
<dbReference type="Proteomes" id="UP001249851">
    <property type="component" value="Unassembled WGS sequence"/>
</dbReference>
<feature type="domain" description="Paired" evidence="14">
    <location>
        <begin position="12"/>
        <end position="138"/>
    </location>
</feature>
<dbReference type="PROSITE" id="PS51057">
    <property type="entry name" value="PAIRED_2"/>
    <property type="match status" value="1"/>
</dbReference>
<keyword evidence="12" id="KW-0812">Transmembrane</keyword>
<dbReference type="GO" id="GO:0005634">
    <property type="term" value="C:nucleus"/>
    <property type="evidence" value="ECO:0007669"/>
    <property type="project" value="UniProtKB-SubCell"/>
</dbReference>
<reference evidence="15" key="2">
    <citation type="journal article" date="2023" name="Science">
        <title>Genomic signatures of disease resistance in endangered staghorn corals.</title>
        <authorList>
            <person name="Vollmer S.V."/>
            <person name="Selwyn J.D."/>
            <person name="Despard B.A."/>
            <person name="Roesel C.L."/>
        </authorList>
    </citation>
    <scope>NUCLEOTIDE SEQUENCE</scope>
    <source>
        <strain evidence="15">K2</strain>
    </source>
</reference>
<dbReference type="PANTHER" id="PTHR45636:SF49">
    <property type="entry name" value="PAIRED BOX PROTEIN 3 HOMOLOG"/>
    <property type="match status" value="1"/>
</dbReference>
<dbReference type="SUPFAM" id="SSF46689">
    <property type="entry name" value="Homeodomain-like"/>
    <property type="match status" value="2"/>
</dbReference>
<evidence type="ECO:0000256" key="8">
    <source>
        <dbReference type="ARBA" id="ARBA00023242"/>
    </source>
</evidence>
<proteinExistence type="inferred from homology"/>
<evidence type="ECO:0000313" key="15">
    <source>
        <dbReference type="EMBL" id="KAK2564531.1"/>
    </source>
</evidence>
<dbReference type="EMBL" id="JARQWQ010000022">
    <property type="protein sequence ID" value="KAK2564531.1"/>
    <property type="molecule type" value="Genomic_DNA"/>
</dbReference>
<dbReference type="FunFam" id="1.10.10.10:FF:000003">
    <property type="entry name" value="Paired box protein Pax-6"/>
    <property type="match status" value="1"/>
</dbReference>
<evidence type="ECO:0000256" key="9">
    <source>
        <dbReference type="PROSITE-ProRule" id="PRU00108"/>
    </source>
</evidence>
<dbReference type="InterPro" id="IPR043565">
    <property type="entry name" value="PAX_fam"/>
</dbReference>
<dbReference type="InterPro" id="IPR001356">
    <property type="entry name" value="HD"/>
</dbReference>
<evidence type="ECO:0000259" key="13">
    <source>
        <dbReference type="PROSITE" id="PS50071"/>
    </source>
</evidence>
<evidence type="ECO:0000256" key="10">
    <source>
        <dbReference type="RuleBase" id="RU000682"/>
    </source>
</evidence>
<dbReference type="Pfam" id="PF00292">
    <property type="entry name" value="PAX"/>
    <property type="match status" value="1"/>
</dbReference>
<comment type="caution">
    <text evidence="15">The sequence shown here is derived from an EMBL/GenBank/DDBJ whole genome shotgun (WGS) entry which is preliminary data.</text>
</comment>
<evidence type="ECO:0000256" key="3">
    <source>
        <dbReference type="ARBA" id="ARBA00022473"/>
    </source>
</evidence>
<feature type="transmembrane region" description="Helical" evidence="12">
    <location>
        <begin position="339"/>
        <end position="361"/>
    </location>
</feature>
<evidence type="ECO:0000256" key="1">
    <source>
        <dbReference type="ARBA" id="ARBA00004123"/>
    </source>
</evidence>
<accession>A0AAD9QP32</accession>
<dbReference type="InterPro" id="IPR009057">
    <property type="entry name" value="Homeodomain-like_sf"/>
</dbReference>
<sequence>MEGSFGSTSTTGPGRLNQLGGTYINGKPLPREVRHKIITLAIQGFRPCDISRRLRITHGCISKLLSKYRKTGSIQPGGEGVGRPRVITAQVAQRIRHYSQQQPGLYSWEIRDRLVQDDICNRESVPSLSSINRLLRKNNGSGELSSSSSGADSREQPANSSTYTIANILNLPPTLGQSSLSSTISCTDSNRKGIGYQQRQTEIVSEIQYSSDPESSSEMFSLLQTQKRERIKYSEKQLKELEAAFVVNQYPCAAERDQLAAKIGVTESKIQIIVQEKDMRAELTLILTLVRGKKKKEKKEVFLLKAVQLQFRSAFIFSRRGCRDELQIIVKQSFTSTEFGVLLCSGFEVVVITNLIVWFSNRRVKCKTRRRHTIHETNTCLTEPEPKKCTCERRYSDPHAQLSPPDIRIGPSRIFFPQTSGDTFDSPIIEPSDSK</sequence>
<evidence type="ECO:0000259" key="14">
    <source>
        <dbReference type="PROSITE" id="PS51057"/>
    </source>
</evidence>
<keyword evidence="8 9" id="KW-0539">Nucleus</keyword>
<feature type="region of interest" description="Disordered" evidence="11">
    <location>
        <begin position="139"/>
        <end position="159"/>
    </location>
</feature>
<keyword evidence="9 10" id="KW-0371">Homeobox</keyword>
<dbReference type="AlphaFoldDB" id="A0AAD9QP32"/>
<dbReference type="SMART" id="SM00389">
    <property type="entry name" value="HOX"/>
    <property type="match status" value="1"/>
</dbReference>
<keyword evidence="12" id="KW-1133">Transmembrane helix</keyword>
<evidence type="ECO:0000256" key="4">
    <source>
        <dbReference type="ARBA" id="ARBA00022724"/>
    </source>
</evidence>
<dbReference type="PRINTS" id="PR00027">
    <property type="entry name" value="PAIREDBOX"/>
</dbReference>
<protein>
    <submittedName>
        <fullName evidence="15">Paired box protein Pax-3-B</fullName>
    </submittedName>
</protein>
<name>A0AAD9QP32_ACRCE</name>
<evidence type="ECO:0000313" key="16">
    <source>
        <dbReference type="Proteomes" id="UP001249851"/>
    </source>
</evidence>
<feature type="compositionally biased region" description="Low complexity" evidence="11">
    <location>
        <begin position="140"/>
        <end position="151"/>
    </location>
</feature>
<feature type="region of interest" description="Disordered" evidence="11">
    <location>
        <begin position="1"/>
        <end position="23"/>
    </location>
</feature>
<keyword evidence="4" id="KW-0563">Paired box</keyword>
<keyword evidence="7" id="KW-0804">Transcription</keyword>
<comment type="similarity">
    <text evidence="2">Belongs to the paired homeobox family.</text>
</comment>
<evidence type="ECO:0000256" key="12">
    <source>
        <dbReference type="SAM" id="Phobius"/>
    </source>
</evidence>
<gene>
    <name evidence="15" type="ORF">P5673_011979</name>
</gene>
<dbReference type="PANTHER" id="PTHR45636">
    <property type="entry name" value="PAIRED BOX PROTEIN PAX-6-RELATED-RELATED"/>
    <property type="match status" value="1"/>
</dbReference>
<dbReference type="Pfam" id="PF00046">
    <property type="entry name" value="Homeodomain"/>
    <property type="match status" value="1"/>
</dbReference>
<keyword evidence="12" id="KW-0472">Membrane</keyword>
<organism evidence="15 16">
    <name type="scientific">Acropora cervicornis</name>
    <name type="common">Staghorn coral</name>
    <dbReference type="NCBI Taxonomy" id="6130"/>
    <lineage>
        <taxon>Eukaryota</taxon>
        <taxon>Metazoa</taxon>
        <taxon>Cnidaria</taxon>
        <taxon>Anthozoa</taxon>
        <taxon>Hexacorallia</taxon>
        <taxon>Scleractinia</taxon>
        <taxon>Astrocoeniina</taxon>
        <taxon>Acroporidae</taxon>
        <taxon>Acropora</taxon>
    </lineage>
</organism>
<comment type="subcellular location">
    <subcellularLocation>
        <location evidence="1 9 10">Nucleus</location>
    </subcellularLocation>
</comment>
<reference evidence="15" key="1">
    <citation type="journal article" date="2023" name="G3 (Bethesda)">
        <title>Whole genome assembly and annotation of the endangered Caribbean coral Acropora cervicornis.</title>
        <authorList>
            <person name="Selwyn J.D."/>
            <person name="Vollmer S.V."/>
        </authorList>
    </citation>
    <scope>NUCLEOTIDE SEQUENCE</scope>
    <source>
        <strain evidence="15">K2</strain>
    </source>
</reference>
<dbReference type="Gene3D" id="1.10.10.10">
    <property type="entry name" value="Winged helix-like DNA-binding domain superfamily/Winged helix DNA-binding domain"/>
    <property type="match status" value="2"/>
</dbReference>
<keyword evidence="16" id="KW-1185">Reference proteome</keyword>
<evidence type="ECO:0000256" key="11">
    <source>
        <dbReference type="SAM" id="MobiDB-lite"/>
    </source>
</evidence>
<evidence type="ECO:0000256" key="6">
    <source>
        <dbReference type="ARBA" id="ARBA00023125"/>
    </source>
</evidence>
<dbReference type="SMART" id="SM00351">
    <property type="entry name" value="PAX"/>
    <property type="match status" value="1"/>
</dbReference>
<dbReference type="InterPro" id="IPR001523">
    <property type="entry name" value="Paired_dom"/>
</dbReference>
<keyword evidence="6 9" id="KW-0238">DNA-binding</keyword>
<feature type="compositionally biased region" description="Low complexity" evidence="11">
    <location>
        <begin position="1"/>
        <end position="12"/>
    </location>
</feature>
<dbReference type="Gene3D" id="1.10.10.60">
    <property type="entry name" value="Homeodomain-like"/>
    <property type="match status" value="1"/>
</dbReference>
<keyword evidence="3" id="KW-0217">Developmental protein</keyword>
<dbReference type="PROSITE" id="PS50071">
    <property type="entry name" value="HOMEOBOX_2"/>
    <property type="match status" value="1"/>
</dbReference>
<keyword evidence="5" id="KW-0805">Transcription regulation</keyword>
<evidence type="ECO:0000256" key="5">
    <source>
        <dbReference type="ARBA" id="ARBA00023015"/>
    </source>
</evidence>
<feature type="DNA-binding region" description="Homeobox" evidence="9">
    <location>
        <begin position="226"/>
        <end position="285"/>
    </location>
</feature>